<keyword evidence="2" id="KW-1185">Reference proteome</keyword>
<sequence length="66" mass="7595">MKPTTVAALQEAYDRLQDLASFLYNEAQKALDNRDYIDASLLEARAGKIYEEIESIDVILIEMEER</sequence>
<organism evidence="1 2">
    <name type="scientific">Dulcicalothrix desertica PCC 7102</name>
    <dbReference type="NCBI Taxonomy" id="232991"/>
    <lineage>
        <taxon>Bacteria</taxon>
        <taxon>Bacillati</taxon>
        <taxon>Cyanobacteriota</taxon>
        <taxon>Cyanophyceae</taxon>
        <taxon>Nostocales</taxon>
        <taxon>Calotrichaceae</taxon>
        <taxon>Dulcicalothrix</taxon>
    </lineage>
</organism>
<evidence type="ECO:0000313" key="1">
    <source>
        <dbReference type="EMBL" id="RUS97974.1"/>
    </source>
</evidence>
<name>A0A3S1C0G2_9CYAN</name>
<dbReference type="OrthoDB" id="515998at2"/>
<dbReference type="EMBL" id="RSCL01000030">
    <property type="protein sequence ID" value="RUS97974.1"/>
    <property type="molecule type" value="Genomic_DNA"/>
</dbReference>
<gene>
    <name evidence="1" type="ORF">DSM106972_081930</name>
</gene>
<protein>
    <submittedName>
        <fullName evidence="1">Uncharacterized protein</fullName>
    </submittedName>
</protein>
<dbReference type="RefSeq" id="WP_127086235.1">
    <property type="nucleotide sequence ID" value="NZ_RSCL01000030.1"/>
</dbReference>
<reference evidence="1" key="1">
    <citation type="submission" date="2018-12" db="EMBL/GenBank/DDBJ databases">
        <authorList>
            <person name="Will S."/>
            <person name="Neumann-Schaal M."/>
            <person name="Henke P."/>
        </authorList>
    </citation>
    <scope>NUCLEOTIDE SEQUENCE</scope>
    <source>
        <strain evidence="1">PCC 7102</strain>
    </source>
</reference>
<dbReference type="Proteomes" id="UP000271624">
    <property type="component" value="Unassembled WGS sequence"/>
</dbReference>
<comment type="caution">
    <text evidence="1">The sequence shown here is derived from an EMBL/GenBank/DDBJ whole genome shotgun (WGS) entry which is preliminary data.</text>
</comment>
<proteinExistence type="predicted"/>
<evidence type="ECO:0000313" key="2">
    <source>
        <dbReference type="Proteomes" id="UP000271624"/>
    </source>
</evidence>
<accession>A0A3S1C0G2</accession>
<reference evidence="1" key="2">
    <citation type="journal article" date="2019" name="Genome Biol. Evol.">
        <title>Day and night: Metabolic profiles and evolutionary relationships of six axenic non-marine cyanobacteria.</title>
        <authorList>
            <person name="Will S.E."/>
            <person name="Henke P."/>
            <person name="Boedeker C."/>
            <person name="Huang S."/>
            <person name="Brinkmann H."/>
            <person name="Rohde M."/>
            <person name="Jarek M."/>
            <person name="Friedl T."/>
            <person name="Seufert S."/>
            <person name="Schumacher M."/>
            <person name="Overmann J."/>
            <person name="Neumann-Schaal M."/>
            <person name="Petersen J."/>
        </authorList>
    </citation>
    <scope>NUCLEOTIDE SEQUENCE [LARGE SCALE GENOMIC DNA]</scope>
    <source>
        <strain evidence="1">PCC 7102</strain>
    </source>
</reference>
<dbReference type="AlphaFoldDB" id="A0A3S1C0G2"/>